<feature type="region of interest" description="Disordered" evidence="1">
    <location>
        <begin position="207"/>
        <end position="280"/>
    </location>
</feature>
<comment type="caution">
    <text evidence="3">The sequence shown here is derived from an EMBL/GenBank/DDBJ whole genome shotgun (WGS) entry which is preliminary data.</text>
</comment>
<dbReference type="PANTHER" id="PTHR15606">
    <property type="entry name" value="DNAJ HOMOLOG SUBFAMILY C MEMBER 8/LIPOPOLYSACCHARIDE SPECIFIC RESPONSE-7-RELATED"/>
    <property type="match status" value="1"/>
</dbReference>
<name>A0A7I8VLR8_9ANNE</name>
<dbReference type="Gene3D" id="1.10.287.110">
    <property type="entry name" value="DnaJ domain"/>
    <property type="match status" value="1"/>
</dbReference>
<dbReference type="InterPro" id="IPR042858">
    <property type="entry name" value="DNAJC8"/>
</dbReference>
<evidence type="ECO:0000313" key="3">
    <source>
        <dbReference type="EMBL" id="CAD5116662.1"/>
    </source>
</evidence>
<dbReference type="InterPro" id="IPR001623">
    <property type="entry name" value="DnaJ_domain"/>
</dbReference>
<dbReference type="CDD" id="cd06257">
    <property type="entry name" value="DnaJ"/>
    <property type="match status" value="1"/>
</dbReference>
<accession>A0A7I8VLR8</accession>
<protein>
    <submittedName>
        <fullName evidence="3">DgyrCDS5531</fullName>
    </submittedName>
</protein>
<dbReference type="InterPro" id="IPR036869">
    <property type="entry name" value="J_dom_sf"/>
</dbReference>
<dbReference type="AlphaFoldDB" id="A0A7I8VLR8"/>
<gene>
    <name evidence="3" type="ORF">DGYR_LOCUS5265</name>
</gene>
<feature type="region of interest" description="Disordered" evidence="1">
    <location>
        <begin position="1"/>
        <end position="29"/>
    </location>
</feature>
<dbReference type="PROSITE" id="PS50076">
    <property type="entry name" value="DNAJ_2"/>
    <property type="match status" value="1"/>
</dbReference>
<proteinExistence type="predicted"/>
<keyword evidence="4" id="KW-1185">Reference proteome</keyword>
<dbReference type="Pfam" id="PF00226">
    <property type="entry name" value="DnaJ"/>
    <property type="match status" value="1"/>
</dbReference>
<organism evidence="3 4">
    <name type="scientific">Dimorphilus gyrociliatus</name>
    <dbReference type="NCBI Taxonomy" id="2664684"/>
    <lineage>
        <taxon>Eukaryota</taxon>
        <taxon>Metazoa</taxon>
        <taxon>Spiralia</taxon>
        <taxon>Lophotrochozoa</taxon>
        <taxon>Annelida</taxon>
        <taxon>Polychaeta</taxon>
        <taxon>Polychaeta incertae sedis</taxon>
        <taxon>Dinophilidae</taxon>
        <taxon>Dimorphilus</taxon>
    </lineage>
</organism>
<feature type="compositionally biased region" description="Basic and acidic residues" evidence="1">
    <location>
        <begin position="207"/>
        <end position="247"/>
    </location>
</feature>
<feature type="domain" description="J" evidence="2">
    <location>
        <begin position="83"/>
        <end position="141"/>
    </location>
</feature>
<dbReference type="SMART" id="SM00271">
    <property type="entry name" value="DnaJ"/>
    <property type="match status" value="1"/>
</dbReference>
<dbReference type="GO" id="GO:0005634">
    <property type="term" value="C:nucleus"/>
    <property type="evidence" value="ECO:0007669"/>
    <property type="project" value="TreeGrafter"/>
</dbReference>
<dbReference type="OrthoDB" id="342454at2759"/>
<dbReference type="Proteomes" id="UP000549394">
    <property type="component" value="Unassembled WGS sequence"/>
</dbReference>
<dbReference type="EMBL" id="CAJFCJ010000006">
    <property type="protein sequence ID" value="CAD5116662.1"/>
    <property type="molecule type" value="Genomic_DNA"/>
</dbReference>
<dbReference type="PRINTS" id="PR00625">
    <property type="entry name" value="JDOMAIN"/>
</dbReference>
<dbReference type="FunFam" id="1.10.287.110:FF:000158">
    <property type="entry name" value="dnaJ homolog subfamily C member 8"/>
    <property type="match status" value="1"/>
</dbReference>
<dbReference type="PANTHER" id="PTHR15606:SF4">
    <property type="entry name" value="DNAJ HOMOLOG SUBFAMILY C MEMBER 8"/>
    <property type="match status" value="1"/>
</dbReference>
<reference evidence="3 4" key="1">
    <citation type="submission" date="2020-08" db="EMBL/GenBank/DDBJ databases">
        <authorList>
            <person name="Hejnol A."/>
        </authorList>
    </citation>
    <scope>NUCLEOTIDE SEQUENCE [LARGE SCALE GENOMIC DNA]</scope>
</reference>
<evidence type="ECO:0000259" key="2">
    <source>
        <dbReference type="PROSITE" id="PS50076"/>
    </source>
</evidence>
<sequence>MADDGDKSESGQIKEKANPKPELKNTEKNKEDAFNEFYTEAIILLLKFSAKHVKDIEERDSVLTPKQQIDRLNRPGSTYFNLNPFDVLQIDPETPLAEAKKKYRRLSILVHPDKNLDDRERSQLAFDALTKAYKTLENEEGYKRCQEIVEEAKTLTNEMMVKKKKEQKKAGKSQILPEDDPDKYKHAVYVQTCKLFADLERLRQNEEMKKQNEKKRKAEEEELEEERKKVESEWNKNYEESRQDRVKSWHNFTKGTKKKKREGYTPGTFRPPKTKMERKE</sequence>
<evidence type="ECO:0000313" key="4">
    <source>
        <dbReference type="Proteomes" id="UP000549394"/>
    </source>
</evidence>
<evidence type="ECO:0000256" key="1">
    <source>
        <dbReference type="SAM" id="MobiDB-lite"/>
    </source>
</evidence>
<dbReference type="SUPFAM" id="SSF46565">
    <property type="entry name" value="Chaperone J-domain"/>
    <property type="match status" value="1"/>
</dbReference>